<comment type="similarity">
    <text evidence="1 3">Belongs to the prefoldin subunit alpha family.</text>
</comment>
<evidence type="ECO:0000256" key="1">
    <source>
        <dbReference type="ARBA" id="ARBA00010048"/>
    </source>
</evidence>
<gene>
    <name evidence="5" type="ORF">NDN08_003248</name>
</gene>
<dbReference type="PANTHER" id="PTHR12409:SF0">
    <property type="entry name" value="PREFOLDIN SUBUNIT 3"/>
    <property type="match status" value="1"/>
</dbReference>
<keyword evidence="4" id="KW-0175">Coiled coil</keyword>
<dbReference type="CDD" id="cd23156">
    <property type="entry name" value="Prefoldin_3"/>
    <property type="match status" value="1"/>
</dbReference>
<organism evidence="5 6">
    <name type="scientific">Rhodosorus marinus</name>
    <dbReference type="NCBI Taxonomy" id="101924"/>
    <lineage>
        <taxon>Eukaryota</taxon>
        <taxon>Rhodophyta</taxon>
        <taxon>Stylonematophyceae</taxon>
        <taxon>Stylonematales</taxon>
        <taxon>Stylonemataceae</taxon>
        <taxon>Rhodosorus</taxon>
    </lineage>
</organism>
<dbReference type="EMBL" id="JAMWBK010000003">
    <property type="protein sequence ID" value="KAJ8906760.1"/>
    <property type="molecule type" value="Genomic_DNA"/>
</dbReference>
<dbReference type="Proteomes" id="UP001157974">
    <property type="component" value="Unassembled WGS sequence"/>
</dbReference>
<sequence>MGDEADLSWVVHGHADEHFGIPKVIFFDDVEKVVKEHEVQNTLQNLTALFQRYKFWETKFMKNKQGLQQKIPDVKRTIDVVKTLQKRSNSDIDEPITTRFELGDQIYVKAEIPKSDSVSLWLGANVMIEYKHEEAIELLQKNLETAETNLEHLESHLNFIRDQVNVTEVNMTRVYNYDVLQRRKQPEASE</sequence>
<evidence type="ECO:0000256" key="2">
    <source>
        <dbReference type="ARBA" id="ARBA00023186"/>
    </source>
</evidence>
<dbReference type="GO" id="GO:0006457">
    <property type="term" value="P:protein folding"/>
    <property type="evidence" value="ECO:0007669"/>
    <property type="project" value="UniProtKB-UniRule"/>
</dbReference>
<dbReference type="GO" id="GO:0007017">
    <property type="term" value="P:microtubule-based process"/>
    <property type="evidence" value="ECO:0007669"/>
    <property type="project" value="TreeGrafter"/>
</dbReference>
<dbReference type="AlphaFoldDB" id="A0AAV8UWB1"/>
<comment type="caution">
    <text evidence="5">The sequence shown here is derived from an EMBL/GenBank/DDBJ whole genome shotgun (WGS) entry which is preliminary data.</text>
</comment>
<comment type="function">
    <text evidence="3">Binds specifically to cytosolic chaperonin (c-CPN) and transfers target proteins to it. Binds to nascent polypeptide chain and promotes folding in an environment in which there are many competing pathways for nonnative proteins.</text>
</comment>
<comment type="subunit">
    <text evidence="3">Heterohexamer of two PFD-alpha type and four PFD-beta type subunits.</text>
</comment>
<dbReference type="Gene3D" id="1.10.287.370">
    <property type="match status" value="1"/>
</dbReference>
<dbReference type="GO" id="GO:0007021">
    <property type="term" value="P:tubulin complex assembly"/>
    <property type="evidence" value="ECO:0007669"/>
    <property type="project" value="TreeGrafter"/>
</dbReference>
<evidence type="ECO:0000256" key="3">
    <source>
        <dbReference type="PIRNR" id="PIRNR016396"/>
    </source>
</evidence>
<dbReference type="PANTHER" id="PTHR12409">
    <property type="entry name" value="PREFOLDIN SUBUNIT 3"/>
    <property type="match status" value="1"/>
</dbReference>
<dbReference type="InterPro" id="IPR009053">
    <property type="entry name" value="Prefoldin"/>
</dbReference>
<dbReference type="PIRSF" id="PIRSF016396">
    <property type="entry name" value="Prefoldin_subunit_3"/>
    <property type="match status" value="1"/>
</dbReference>
<reference evidence="5 6" key="1">
    <citation type="journal article" date="2023" name="Nat. Commun.">
        <title>Origin of minicircular mitochondrial genomes in red algae.</title>
        <authorList>
            <person name="Lee Y."/>
            <person name="Cho C.H."/>
            <person name="Lee Y.M."/>
            <person name="Park S.I."/>
            <person name="Yang J.H."/>
            <person name="West J.A."/>
            <person name="Bhattacharya D."/>
            <person name="Yoon H.S."/>
        </authorList>
    </citation>
    <scope>NUCLEOTIDE SEQUENCE [LARGE SCALE GENOMIC DNA]</scope>
    <source>
        <strain evidence="5 6">CCMP1338</strain>
        <tissue evidence="5">Whole cell</tissue>
    </source>
</reference>
<keyword evidence="6" id="KW-1185">Reference proteome</keyword>
<evidence type="ECO:0000256" key="4">
    <source>
        <dbReference type="SAM" id="Coils"/>
    </source>
</evidence>
<dbReference type="FunFam" id="1.10.287.370:FF:000001">
    <property type="entry name" value="Prefoldin subunit 3"/>
    <property type="match status" value="1"/>
</dbReference>
<evidence type="ECO:0000313" key="6">
    <source>
        <dbReference type="Proteomes" id="UP001157974"/>
    </source>
</evidence>
<dbReference type="InterPro" id="IPR016655">
    <property type="entry name" value="PFD3"/>
</dbReference>
<dbReference type="InterPro" id="IPR004127">
    <property type="entry name" value="Prefoldin_subunit_alpha"/>
</dbReference>
<dbReference type="Pfam" id="PF02996">
    <property type="entry name" value="Prefoldin"/>
    <property type="match status" value="1"/>
</dbReference>
<dbReference type="GO" id="GO:0015631">
    <property type="term" value="F:tubulin binding"/>
    <property type="evidence" value="ECO:0007669"/>
    <property type="project" value="TreeGrafter"/>
</dbReference>
<name>A0AAV8UWB1_9RHOD</name>
<dbReference type="GO" id="GO:0005737">
    <property type="term" value="C:cytoplasm"/>
    <property type="evidence" value="ECO:0007669"/>
    <property type="project" value="TreeGrafter"/>
</dbReference>
<dbReference type="GO" id="GO:0016272">
    <property type="term" value="C:prefoldin complex"/>
    <property type="evidence" value="ECO:0007669"/>
    <property type="project" value="UniProtKB-UniRule"/>
</dbReference>
<accession>A0AAV8UWB1</accession>
<feature type="coiled-coil region" evidence="4">
    <location>
        <begin position="129"/>
        <end position="163"/>
    </location>
</feature>
<keyword evidence="2 3" id="KW-0143">Chaperone</keyword>
<evidence type="ECO:0000313" key="5">
    <source>
        <dbReference type="EMBL" id="KAJ8906760.1"/>
    </source>
</evidence>
<protein>
    <recommendedName>
        <fullName evidence="3">Prefoldin subunit 3</fullName>
    </recommendedName>
</protein>
<dbReference type="SUPFAM" id="SSF46579">
    <property type="entry name" value="Prefoldin"/>
    <property type="match status" value="1"/>
</dbReference>
<proteinExistence type="inferred from homology"/>